<dbReference type="EMBL" id="NOWT01000058">
    <property type="protein sequence ID" value="OYD80387.1"/>
    <property type="molecule type" value="Genomic_DNA"/>
</dbReference>
<dbReference type="GO" id="GO:0032259">
    <property type="term" value="P:methylation"/>
    <property type="evidence" value="ECO:0007669"/>
    <property type="project" value="UniProtKB-KW"/>
</dbReference>
<protein>
    <submittedName>
        <fullName evidence="1">Methyltransferase type 11</fullName>
    </submittedName>
</protein>
<keyword evidence="1" id="KW-0489">Methyltransferase</keyword>
<dbReference type="GO" id="GO:0008168">
    <property type="term" value="F:methyltransferase activity"/>
    <property type="evidence" value="ECO:0007669"/>
    <property type="project" value="UniProtKB-KW"/>
</dbReference>
<dbReference type="CDD" id="cd02440">
    <property type="entry name" value="AdoMet_MTases"/>
    <property type="match status" value="1"/>
</dbReference>
<gene>
    <name evidence="1" type="ORF">CHT98_31530</name>
</gene>
<dbReference type="Gene3D" id="3.40.50.150">
    <property type="entry name" value="Vaccinia Virus protein VP39"/>
    <property type="match status" value="1"/>
</dbReference>
<name>A0A235H4K8_AZOBR</name>
<reference evidence="1 2" key="1">
    <citation type="submission" date="2017-07" db="EMBL/GenBank/DDBJ databases">
        <title>Whole genome sequence of Azospirillum brasilense 2A1, a potential biofertilizer strain.</title>
        <authorList>
            <person name="Fontana C.A."/>
            <person name="Toffoli L.M."/>
            <person name="Salazar S.M."/>
            <person name="Puglisi E."/>
            <person name="Pedraza R."/>
            <person name="Bassi D."/>
            <person name="Cocconcelli P.S."/>
        </authorList>
    </citation>
    <scope>NUCLEOTIDE SEQUENCE [LARGE SCALE GENOMIC DNA]</scope>
    <source>
        <strain evidence="1 2">2A1</strain>
    </source>
</reference>
<evidence type="ECO:0000313" key="2">
    <source>
        <dbReference type="Proteomes" id="UP000215367"/>
    </source>
</evidence>
<dbReference type="AlphaFoldDB" id="A0A235H4K8"/>
<organism evidence="1 2">
    <name type="scientific">Azospirillum brasilense</name>
    <dbReference type="NCBI Taxonomy" id="192"/>
    <lineage>
        <taxon>Bacteria</taxon>
        <taxon>Pseudomonadati</taxon>
        <taxon>Pseudomonadota</taxon>
        <taxon>Alphaproteobacteria</taxon>
        <taxon>Rhodospirillales</taxon>
        <taxon>Azospirillaceae</taxon>
        <taxon>Azospirillum</taxon>
    </lineage>
</organism>
<keyword evidence="1" id="KW-0808">Transferase</keyword>
<evidence type="ECO:0000313" key="1">
    <source>
        <dbReference type="EMBL" id="OYD80387.1"/>
    </source>
</evidence>
<dbReference type="InterPro" id="IPR029063">
    <property type="entry name" value="SAM-dependent_MTases_sf"/>
</dbReference>
<comment type="caution">
    <text evidence="1">The sequence shown here is derived from an EMBL/GenBank/DDBJ whole genome shotgun (WGS) entry which is preliminary data.</text>
</comment>
<accession>A0A235H4K8</accession>
<dbReference type="Proteomes" id="UP000215367">
    <property type="component" value="Unassembled WGS sequence"/>
</dbReference>
<dbReference type="SUPFAM" id="SSF53335">
    <property type="entry name" value="S-adenosyl-L-methionine-dependent methyltransferases"/>
    <property type="match status" value="1"/>
</dbReference>
<dbReference type="Pfam" id="PF13489">
    <property type="entry name" value="Methyltransf_23"/>
    <property type="match status" value="1"/>
</dbReference>
<proteinExistence type="predicted"/>
<sequence>MTKSLGARSLVTRSLDLGCGPNPKNPFSASELFGLDVEDHPAPHIRTADLAVDALPFEDGHFDYVTAFDVIEHVPRIVYAPHRRYSFIALMDEIHRVLKPDGLFYAQTPAYPHAEAFQDPTHVNIITENTFALYFDDQHRWAANYGFRGAFRVLSQEWRGFHLLSTLQKAPAPA</sequence>